<dbReference type="Proteomes" id="UP000596074">
    <property type="component" value="Chromosome"/>
</dbReference>
<name>A0A9X7UZV4_9GAMM</name>
<dbReference type="KEGG" id="vcw:GJQ55_12490"/>
<keyword evidence="3" id="KW-1185">Reference proteome</keyword>
<sequence length="925" mass="106210">MTTASRTSIAPQQVIQWHSNFLQLNQARLDAARSLLLPRQQLVLDVLPLLLHLNHPRLPGFVDFRTAAGIRNYSPTQQQLQSLQALARGVQIPRGSGGGDILGLYLMGSIGSLAQARSSDLDMWLCHDETLPPQALAGLQQKCQLLERWAAEQGIELHIFLMNLTEFRQGQNRSAEGEDCGTTQHLLLLDEFYRSAVWLAGCMPRWWLIPNQEERNADRFWQQLADQHRVNPVQWLDFGAIPAIPPAEFIGAGLWQLNKGLSDPYKSLLKLLLTRHYASQYPVIRPLCWDLKEQVHNGNIELQPNDAYLLLLRRITQQLEQEGNPERVQLARRALYFKAQLPLSQLGPSQRSSWRTAVLQALCHDWGWQDAQLAELDARPHWSPQRIASERNSLISEMLSSYRFLSAFSQKYAPRLHISKQDMQSLGNQLYAAFDNRPGKIVNINPGISPSLAQEKITLNLQQDIWQLIPGLVNPVTDSLRPDHILKQSPSLTELLCFARLNGLLQDHTRIALYPQHNPLSAYELKQILQVVQGIQPPQPDHADFLQPAQPLQWHLLVNVGVDPQHHLSRLGMQKISNRDDALGFSAARENLVLTIDLVTLNNWGEWQVERFSGDACLLHCLQHLLQHLPKVAEQGWPQWQVHCHCASRAAAIRHRVEQVLQDVLGHFVEQPRSPYLLEVAECYYLLENTRRGVELRIADTPMKLLALLQRPARSFIQYTLDRSALQNSPLQLIFSHSKAGLWQLFYWRKDGRLYFYFLDEKGVLLHQQWPDTSSDPHSLPWLLPLLRFLRQLDQRWQRLNGRSQERKIMLWELRRKAQSFDFEIARRRLPELAAQTTSIDLRAVLNSQQQATLYCNGQEFNSWEYGSDLYPAVIRTVQALRSSHGNYPLALSDLELPDNQNIITHLQIRQRLENRLAQAQQDAG</sequence>
<dbReference type="Pfam" id="PF12633">
    <property type="entry name" value="Adenyl_cycl_N"/>
    <property type="match status" value="1"/>
</dbReference>
<gene>
    <name evidence="2" type="ORF">GJQ55_12490</name>
</gene>
<dbReference type="GO" id="GO:0004016">
    <property type="term" value="F:adenylate cyclase activity"/>
    <property type="evidence" value="ECO:0007669"/>
    <property type="project" value="InterPro"/>
</dbReference>
<dbReference type="PANTHER" id="PTHR38760:SF1">
    <property type="entry name" value="ADENYLATE CYCLASE"/>
    <property type="match status" value="1"/>
</dbReference>
<dbReference type="PANTHER" id="PTHR38760">
    <property type="entry name" value="ADENYLATE CYCLASE"/>
    <property type="match status" value="1"/>
</dbReference>
<dbReference type="InterPro" id="IPR024685">
    <property type="entry name" value="Adenylate_cyclase_1_N"/>
</dbReference>
<dbReference type="GO" id="GO:0006171">
    <property type="term" value="P:cAMP biosynthetic process"/>
    <property type="evidence" value="ECO:0007669"/>
    <property type="project" value="InterPro"/>
</dbReference>
<dbReference type="AlphaFoldDB" id="A0A9X7UZV4"/>
<dbReference type="PIRSF" id="PIRSF001444">
    <property type="entry name" value="Adenylate_cycl"/>
    <property type="match status" value="1"/>
</dbReference>
<organism evidence="2 3">
    <name type="scientific">Venatoribacter cucullus</name>
    <dbReference type="NCBI Taxonomy" id="2661630"/>
    <lineage>
        <taxon>Bacteria</taxon>
        <taxon>Pseudomonadati</taxon>
        <taxon>Pseudomonadota</taxon>
        <taxon>Gammaproteobacteria</taxon>
        <taxon>Oceanospirillales</taxon>
        <taxon>Oceanospirillaceae</taxon>
        <taxon>Venatoribacter</taxon>
    </lineage>
</organism>
<dbReference type="InterPro" id="IPR000274">
    <property type="entry name" value="Adenylate_cyclase_1"/>
</dbReference>
<protein>
    <recommendedName>
        <fullName evidence="1">Adenylate cyclase class-I N-terminal domain-containing protein</fullName>
    </recommendedName>
</protein>
<accession>A0A9X7UZV4</accession>
<dbReference type="EMBL" id="CP046056">
    <property type="protein sequence ID" value="QQD25240.1"/>
    <property type="molecule type" value="Genomic_DNA"/>
</dbReference>
<evidence type="ECO:0000313" key="2">
    <source>
        <dbReference type="EMBL" id="QQD25240.1"/>
    </source>
</evidence>
<reference evidence="2 3" key="1">
    <citation type="submission" date="2019-11" db="EMBL/GenBank/DDBJ databases">
        <title>Venatorbacter sp. nov. a predator of Campylobacter and other Gram-negative bacteria.</title>
        <authorList>
            <person name="Saeedi A."/>
            <person name="Cummings N.J."/>
            <person name="Connerton I.F."/>
            <person name="Connerton P.L."/>
        </authorList>
    </citation>
    <scope>NUCLEOTIDE SEQUENCE [LARGE SCALE GENOMIC DNA]</scope>
    <source>
        <strain evidence="2">XL5</strain>
    </source>
</reference>
<dbReference type="Pfam" id="PF01295">
    <property type="entry name" value="Adenylate_cycl"/>
    <property type="match status" value="1"/>
</dbReference>
<feature type="domain" description="Adenylate cyclase class-I N-terminal" evidence="1">
    <location>
        <begin position="16"/>
        <end position="207"/>
    </location>
</feature>
<evidence type="ECO:0000259" key="1">
    <source>
        <dbReference type="Pfam" id="PF12633"/>
    </source>
</evidence>
<proteinExistence type="predicted"/>
<dbReference type="RefSeq" id="WP_228345308.1">
    <property type="nucleotide sequence ID" value="NZ_CP046056.1"/>
</dbReference>
<evidence type="ECO:0000313" key="3">
    <source>
        <dbReference type="Proteomes" id="UP000596074"/>
    </source>
</evidence>